<feature type="domain" description="ABC transporter" evidence="8">
    <location>
        <begin position="86"/>
        <end position="330"/>
    </location>
</feature>
<evidence type="ECO:0000256" key="2">
    <source>
        <dbReference type="ARBA" id="ARBA00022448"/>
    </source>
</evidence>
<dbReference type="GO" id="GO:0005524">
    <property type="term" value="F:ATP binding"/>
    <property type="evidence" value="ECO:0007669"/>
    <property type="project" value="InterPro"/>
</dbReference>
<dbReference type="InterPro" id="IPR036640">
    <property type="entry name" value="ABC1_TM_sf"/>
</dbReference>
<accession>A0A2P6R104</accession>
<evidence type="ECO:0000256" key="7">
    <source>
        <dbReference type="ARBA" id="ARBA00023180"/>
    </source>
</evidence>
<name>A0A2P6R104_ROSCH</name>
<evidence type="ECO:0000313" key="11">
    <source>
        <dbReference type="Proteomes" id="UP000238479"/>
    </source>
</evidence>
<evidence type="ECO:0000256" key="6">
    <source>
        <dbReference type="ARBA" id="ARBA00023136"/>
    </source>
</evidence>
<dbReference type="SUPFAM" id="SSF52540">
    <property type="entry name" value="P-loop containing nucleoside triphosphate hydrolases"/>
    <property type="match status" value="1"/>
</dbReference>
<proteinExistence type="inferred from homology"/>
<dbReference type="PROSITE" id="PS50893">
    <property type="entry name" value="ABC_TRANSPORTER_2"/>
    <property type="match status" value="1"/>
</dbReference>
<organism evidence="10 11">
    <name type="scientific">Rosa chinensis</name>
    <name type="common">China rose</name>
    <dbReference type="NCBI Taxonomy" id="74649"/>
    <lineage>
        <taxon>Eukaryota</taxon>
        <taxon>Viridiplantae</taxon>
        <taxon>Streptophyta</taxon>
        <taxon>Embryophyta</taxon>
        <taxon>Tracheophyta</taxon>
        <taxon>Spermatophyta</taxon>
        <taxon>Magnoliopsida</taxon>
        <taxon>eudicotyledons</taxon>
        <taxon>Gunneridae</taxon>
        <taxon>Pentapetalae</taxon>
        <taxon>rosids</taxon>
        <taxon>fabids</taxon>
        <taxon>Rosales</taxon>
        <taxon>Rosaceae</taxon>
        <taxon>Rosoideae</taxon>
        <taxon>Rosoideae incertae sedis</taxon>
        <taxon>Rosa</taxon>
    </lineage>
</organism>
<dbReference type="SUPFAM" id="SSF90123">
    <property type="entry name" value="ABC transporter transmembrane region"/>
    <property type="match status" value="1"/>
</dbReference>
<keyword evidence="6" id="KW-0472">Membrane</keyword>
<evidence type="ECO:0000256" key="3">
    <source>
        <dbReference type="ARBA" id="ARBA00022692"/>
    </source>
</evidence>
<dbReference type="Gene3D" id="1.20.1560.10">
    <property type="entry name" value="ABC transporter type 1, transmembrane domain"/>
    <property type="match status" value="1"/>
</dbReference>
<comment type="caution">
    <text evidence="10">The sequence shown here is derived from an EMBL/GenBank/DDBJ whole genome shotgun (WGS) entry which is preliminary data.</text>
</comment>
<keyword evidence="4" id="KW-0677">Repeat</keyword>
<keyword evidence="2" id="KW-0813">Transport</keyword>
<dbReference type="Gene3D" id="3.40.50.300">
    <property type="entry name" value="P-loop containing nucleotide triphosphate hydrolases"/>
    <property type="match status" value="2"/>
</dbReference>
<dbReference type="GO" id="GO:0016020">
    <property type="term" value="C:membrane"/>
    <property type="evidence" value="ECO:0007669"/>
    <property type="project" value="InterPro"/>
</dbReference>
<keyword evidence="7" id="KW-0325">Glycoprotein</keyword>
<evidence type="ECO:0000256" key="1">
    <source>
        <dbReference type="ARBA" id="ARBA00007577"/>
    </source>
</evidence>
<evidence type="ECO:0000313" key="10">
    <source>
        <dbReference type="EMBL" id="PRQ40110.1"/>
    </source>
</evidence>
<dbReference type="Gramene" id="PRQ40110">
    <property type="protein sequence ID" value="PRQ40110"/>
    <property type="gene ID" value="RchiOBHm_Chr4g0432491"/>
</dbReference>
<feature type="domain" description="ABC transmembrane type-1" evidence="9">
    <location>
        <begin position="1"/>
        <end position="52"/>
    </location>
</feature>
<evidence type="ECO:0000259" key="8">
    <source>
        <dbReference type="PROSITE" id="PS50893"/>
    </source>
</evidence>
<gene>
    <name evidence="10" type="ORF">RchiOBHm_Chr4g0432491</name>
</gene>
<dbReference type="InterPro" id="IPR003439">
    <property type="entry name" value="ABC_transporter-like_ATP-bd"/>
</dbReference>
<dbReference type="Proteomes" id="UP000238479">
    <property type="component" value="Chromosome 4"/>
</dbReference>
<dbReference type="GO" id="GO:0016887">
    <property type="term" value="F:ATP hydrolysis activity"/>
    <property type="evidence" value="ECO:0007669"/>
    <property type="project" value="InterPro"/>
</dbReference>
<keyword evidence="3" id="KW-0812">Transmembrane</keyword>
<reference evidence="10 11" key="1">
    <citation type="journal article" date="2018" name="Nat. Genet.">
        <title>The Rosa genome provides new insights in the design of modern roses.</title>
        <authorList>
            <person name="Bendahmane M."/>
        </authorList>
    </citation>
    <scope>NUCLEOTIDE SEQUENCE [LARGE SCALE GENOMIC DNA]</scope>
    <source>
        <strain evidence="11">cv. Old Blush</strain>
    </source>
</reference>
<comment type="similarity">
    <text evidence="1">Belongs to the ABC transporter superfamily. ABCB family. Multidrug resistance exporter (TC 3.A.1.201) subfamily.</text>
</comment>
<dbReference type="AlphaFoldDB" id="A0A2P6R104"/>
<keyword evidence="5" id="KW-1133">Transmembrane helix</keyword>
<keyword evidence="10" id="KW-0378">Hydrolase</keyword>
<evidence type="ECO:0000256" key="5">
    <source>
        <dbReference type="ARBA" id="ARBA00022989"/>
    </source>
</evidence>
<dbReference type="InterPro" id="IPR027417">
    <property type="entry name" value="P-loop_NTPase"/>
</dbReference>
<dbReference type="PANTHER" id="PTHR45136:SF2">
    <property type="entry name" value="ABC TRANSPORTER DOMAIN-CONTAINING PROTEIN"/>
    <property type="match status" value="1"/>
</dbReference>
<evidence type="ECO:0000256" key="4">
    <source>
        <dbReference type="ARBA" id="ARBA00022737"/>
    </source>
</evidence>
<dbReference type="EC" id="3.6.3.44" evidence="10"/>
<dbReference type="Pfam" id="PF00005">
    <property type="entry name" value="ABC_tran"/>
    <property type="match status" value="1"/>
</dbReference>
<dbReference type="STRING" id="74649.A0A2P6R104"/>
<dbReference type="InterPro" id="IPR011527">
    <property type="entry name" value="ABC1_TM_dom"/>
</dbReference>
<dbReference type="EMBL" id="PDCK01000042">
    <property type="protein sequence ID" value="PRQ40110.1"/>
    <property type="molecule type" value="Genomic_DNA"/>
</dbReference>
<dbReference type="GO" id="GO:0140359">
    <property type="term" value="F:ABC-type transporter activity"/>
    <property type="evidence" value="ECO:0007669"/>
    <property type="project" value="InterPro"/>
</dbReference>
<dbReference type="PROSITE" id="PS50929">
    <property type="entry name" value="ABC_TM1F"/>
    <property type="match status" value="1"/>
</dbReference>
<protein>
    <submittedName>
        <fullName evidence="10">Putative xenobiotic-transporting ATPase</fullName>
        <ecNumber evidence="10">3.6.3.44</ecNumber>
    </submittedName>
</protein>
<dbReference type="PANTHER" id="PTHR45136">
    <property type="entry name" value="ABC TRANSPORTER DOMAIN-CONTAINING PROTEIN"/>
    <property type="match status" value="1"/>
</dbReference>
<sequence>MRLFITLAYWYGGRLMNKGTITAEHVFQTFFLLMSTGKSIAGAGSITSDLAKGYNAIASVFSILDRSSEIQPDEGNKLQKTIKGHIELKNVFFSYPARPEQMIFKGLNLTIEAGRTMELVGHSVSGNTIVIGLVERFYDPVKGSVHIDQHNIKNYNLRQLRYRSGESGAYNNLWSGGMRWKFSVVAATVSICGSGVPSSSWCSADPVVVARNLWGRGWGLGIRLSWIGVVGIAPGSGWDRVVEIAGLWDNRVGGALTEVIVSRIAIARAILKNLKVLLLDEATTVLDSVSETLVQEALGKMMVGRTCVVVAHRLSTMQRESGRHHLCYREW</sequence>
<evidence type="ECO:0000259" key="9">
    <source>
        <dbReference type="PROSITE" id="PS50929"/>
    </source>
</evidence>
<keyword evidence="11" id="KW-1185">Reference proteome</keyword>